<protein>
    <recommendedName>
        <fullName evidence="3">Ribonuclease H1 N-terminal domain-containing protein</fullName>
    </recommendedName>
</protein>
<organism evidence="4 5">
    <name type="scientific">Rickenella mellea</name>
    <dbReference type="NCBI Taxonomy" id="50990"/>
    <lineage>
        <taxon>Eukaryota</taxon>
        <taxon>Fungi</taxon>
        <taxon>Dikarya</taxon>
        <taxon>Basidiomycota</taxon>
        <taxon>Agaricomycotina</taxon>
        <taxon>Agaricomycetes</taxon>
        <taxon>Hymenochaetales</taxon>
        <taxon>Rickenellaceae</taxon>
        <taxon>Rickenella</taxon>
    </lineage>
</organism>
<proteinExistence type="predicted"/>
<evidence type="ECO:0000313" key="5">
    <source>
        <dbReference type="Proteomes" id="UP000294933"/>
    </source>
</evidence>
<feature type="region of interest" description="Disordered" evidence="1">
    <location>
        <begin position="153"/>
        <end position="183"/>
    </location>
</feature>
<dbReference type="Pfam" id="PF01693">
    <property type="entry name" value="Cauli_VI"/>
    <property type="match status" value="1"/>
</dbReference>
<evidence type="ECO:0000256" key="1">
    <source>
        <dbReference type="SAM" id="MobiDB-lite"/>
    </source>
</evidence>
<feature type="compositionally biased region" description="Low complexity" evidence="1">
    <location>
        <begin position="81"/>
        <end position="93"/>
    </location>
</feature>
<dbReference type="InterPro" id="IPR011320">
    <property type="entry name" value="RNase_H1_N"/>
</dbReference>
<feature type="compositionally biased region" description="Basic and acidic residues" evidence="1">
    <location>
        <begin position="67"/>
        <end position="77"/>
    </location>
</feature>
<feature type="compositionally biased region" description="Pro residues" evidence="1">
    <location>
        <begin position="174"/>
        <end position="183"/>
    </location>
</feature>
<dbReference type="VEuPathDB" id="FungiDB:BD410DRAFT_846862"/>
<name>A0A4Y7PES9_9AGAM</name>
<feature type="region of interest" description="Disordered" evidence="1">
    <location>
        <begin position="373"/>
        <end position="393"/>
    </location>
</feature>
<dbReference type="InterPro" id="IPR009027">
    <property type="entry name" value="Ribosomal_bL9/RNase_H1_N"/>
</dbReference>
<feature type="transmembrane region" description="Helical" evidence="2">
    <location>
        <begin position="105"/>
        <end position="130"/>
    </location>
</feature>
<evidence type="ECO:0000313" key="4">
    <source>
        <dbReference type="EMBL" id="TDL13521.1"/>
    </source>
</evidence>
<feature type="region of interest" description="Disordered" evidence="1">
    <location>
        <begin position="57"/>
        <end position="96"/>
    </location>
</feature>
<gene>
    <name evidence="4" type="ORF">BD410DRAFT_846862</name>
</gene>
<evidence type="ECO:0000256" key="2">
    <source>
        <dbReference type="SAM" id="Phobius"/>
    </source>
</evidence>
<dbReference type="Gene3D" id="3.40.970.10">
    <property type="entry name" value="Ribonuclease H1, N-terminal domain"/>
    <property type="match status" value="1"/>
</dbReference>
<dbReference type="EMBL" id="ML170567">
    <property type="protein sequence ID" value="TDL13521.1"/>
    <property type="molecule type" value="Genomic_DNA"/>
</dbReference>
<keyword evidence="5" id="KW-1185">Reference proteome</keyword>
<reference evidence="4 5" key="1">
    <citation type="submission" date="2018-06" db="EMBL/GenBank/DDBJ databases">
        <title>A transcriptomic atlas of mushroom development highlights an independent origin of complex multicellularity.</title>
        <authorList>
            <consortium name="DOE Joint Genome Institute"/>
            <person name="Krizsan K."/>
            <person name="Almasi E."/>
            <person name="Merenyi Z."/>
            <person name="Sahu N."/>
            <person name="Viragh M."/>
            <person name="Koszo T."/>
            <person name="Mondo S."/>
            <person name="Kiss B."/>
            <person name="Balint B."/>
            <person name="Kues U."/>
            <person name="Barry K."/>
            <person name="Hegedus J.C."/>
            <person name="Henrissat B."/>
            <person name="Johnson J."/>
            <person name="Lipzen A."/>
            <person name="Ohm R."/>
            <person name="Nagy I."/>
            <person name="Pangilinan J."/>
            <person name="Yan J."/>
            <person name="Xiong Y."/>
            <person name="Grigoriev I.V."/>
            <person name="Hibbett D.S."/>
            <person name="Nagy L.G."/>
        </authorList>
    </citation>
    <scope>NUCLEOTIDE SEQUENCE [LARGE SCALE GENOMIC DNA]</scope>
    <source>
        <strain evidence="4 5">SZMC22713</strain>
    </source>
</reference>
<feature type="compositionally biased region" description="Acidic residues" evidence="1">
    <location>
        <begin position="162"/>
        <end position="173"/>
    </location>
</feature>
<sequence length="413" mass="43954">MAATTKRMITRLFAYMNPPPRTPRTTHPPTLTVTISSIANQPSCDGMVDLRHTQVSQAGENGSDNGGDQREDNEHPPTRPPSRITRPPSRATTVNINPLNGTDQWMFTVVIMLLQALLSAFQAGLAALAVSPLFAPGLLPDLLDMPGRYPGNVRFGTGNNDNDNDNDGSDDDGPPPPLVPMWPYPRYGRNFATNRLPRQAPPTYQSSAPLVDAQVHANTNATLANTIGHAPAAPANVDVNNPAAAPPPDGAPVPHVPNLGPLPAPVIPHFPPHHLGERFYAVYVGRQVGIFTEWSDVAAVTMGVSGNSQRRFGTYADALTSFINASQQGRVRVVCPPEPAHVAPTPAQPVAGPSVPPGLHIATPHGVNNLAAQQNDAADDHNDAGPSRYCETDDGWADIDAVMKKEKRDGDGL</sequence>
<dbReference type="STRING" id="50990.A0A4Y7PES9"/>
<dbReference type="InterPro" id="IPR037056">
    <property type="entry name" value="RNase_H1_N_sf"/>
</dbReference>
<dbReference type="AlphaFoldDB" id="A0A4Y7PES9"/>
<keyword evidence="2" id="KW-0472">Membrane</keyword>
<keyword evidence="2" id="KW-1133">Transmembrane helix</keyword>
<evidence type="ECO:0000259" key="3">
    <source>
        <dbReference type="Pfam" id="PF01693"/>
    </source>
</evidence>
<feature type="domain" description="Ribonuclease H1 N-terminal" evidence="3">
    <location>
        <begin position="278"/>
        <end position="318"/>
    </location>
</feature>
<dbReference type="SUPFAM" id="SSF55658">
    <property type="entry name" value="L9 N-domain-like"/>
    <property type="match status" value="1"/>
</dbReference>
<keyword evidence="2" id="KW-0812">Transmembrane</keyword>
<accession>A0A4Y7PES9</accession>
<dbReference type="Proteomes" id="UP000294933">
    <property type="component" value="Unassembled WGS sequence"/>
</dbReference>
<dbReference type="OrthoDB" id="3270804at2759"/>